<evidence type="ECO:0000313" key="2">
    <source>
        <dbReference type="EMBL" id="NBI28246.1"/>
    </source>
</evidence>
<comment type="caution">
    <text evidence="2">The sequence shown here is derived from an EMBL/GenBank/DDBJ whole genome shotgun (WGS) entry which is preliminary data.</text>
</comment>
<name>A0A6N9PZD9_9BACL</name>
<dbReference type="EMBL" id="SIJB01000012">
    <property type="protein sequence ID" value="NBI28246.1"/>
    <property type="molecule type" value="Genomic_DNA"/>
</dbReference>
<evidence type="ECO:0000313" key="3">
    <source>
        <dbReference type="Proteomes" id="UP000448943"/>
    </source>
</evidence>
<gene>
    <name evidence="2" type="ORF">ERL59_04660</name>
</gene>
<dbReference type="RefSeq" id="WP_160645029.1">
    <property type="nucleotide sequence ID" value="NZ_SIJB01000012.1"/>
</dbReference>
<organism evidence="2 3">
    <name type="scientific">Chengkuizengella marina</name>
    <dbReference type="NCBI Taxonomy" id="2507566"/>
    <lineage>
        <taxon>Bacteria</taxon>
        <taxon>Bacillati</taxon>
        <taxon>Bacillota</taxon>
        <taxon>Bacilli</taxon>
        <taxon>Bacillales</taxon>
        <taxon>Paenibacillaceae</taxon>
        <taxon>Chengkuizengella</taxon>
    </lineage>
</organism>
<sequence length="152" mass="17591">MKKIILTFLFVIIMISSTSCSNNINPEDLFFTQTGWTETDTKRIFWLGILPNESLGITETPGIDSVIPYDINPLNEEEFEFKTVSSEYDRTPPFFLNSEDIGLPSKINVEDNYVFVFITDKNKDINIDQYMLTLNNKFKGIEELTYITNSFE</sequence>
<proteinExistence type="predicted"/>
<protein>
    <recommendedName>
        <fullName evidence="4">DUF4825 domain-containing protein</fullName>
    </recommendedName>
</protein>
<feature type="chain" id="PRO_5026775791" description="DUF4825 domain-containing protein" evidence="1">
    <location>
        <begin position="22"/>
        <end position="152"/>
    </location>
</feature>
<evidence type="ECO:0000256" key="1">
    <source>
        <dbReference type="SAM" id="SignalP"/>
    </source>
</evidence>
<dbReference type="Proteomes" id="UP000448943">
    <property type="component" value="Unassembled WGS sequence"/>
</dbReference>
<feature type="signal peptide" evidence="1">
    <location>
        <begin position="1"/>
        <end position="21"/>
    </location>
</feature>
<keyword evidence="1" id="KW-0732">Signal</keyword>
<accession>A0A6N9PZD9</accession>
<keyword evidence="3" id="KW-1185">Reference proteome</keyword>
<reference evidence="2 3" key="1">
    <citation type="submission" date="2019-01" db="EMBL/GenBank/DDBJ databases">
        <title>Chengkuizengella sp. nov., isolated from deep-sea sediment of East Pacific Ocean.</title>
        <authorList>
            <person name="Yang J."/>
            <person name="Lai Q."/>
            <person name="Shao Z."/>
        </authorList>
    </citation>
    <scope>NUCLEOTIDE SEQUENCE [LARGE SCALE GENOMIC DNA]</scope>
    <source>
        <strain evidence="2 3">YPA3-1-1</strain>
    </source>
</reference>
<dbReference type="PROSITE" id="PS51257">
    <property type="entry name" value="PROKAR_LIPOPROTEIN"/>
    <property type="match status" value="1"/>
</dbReference>
<dbReference type="AlphaFoldDB" id="A0A6N9PZD9"/>
<evidence type="ECO:0008006" key="4">
    <source>
        <dbReference type="Google" id="ProtNLM"/>
    </source>
</evidence>